<accession>A0A1B0C210</accession>
<evidence type="ECO:0000313" key="4">
    <source>
        <dbReference type="Proteomes" id="UP000092460"/>
    </source>
</evidence>
<dbReference type="EMBL" id="JXJN01024290">
    <property type="status" value="NOT_ANNOTATED_CDS"/>
    <property type="molecule type" value="Genomic_DNA"/>
</dbReference>
<dbReference type="EnsemblMetazoa" id="GPPI046977-RA">
    <property type="protein sequence ID" value="GPPI046977-PA"/>
    <property type="gene ID" value="GPPI046977"/>
</dbReference>
<proteinExistence type="predicted"/>
<dbReference type="AlphaFoldDB" id="A0A1B0C210"/>
<dbReference type="EMBL" id="JXJN01024291">
    <property type="status" value="NOT_ANNOTATED_CDS"/>
    <property type="molecule type" value="Genomic_DNA"/>
</dbReference>
<evidence type="ECO:0000256" key="2">
    <source>
        <dbReference type="SAM" id="Phobius"/>
    </source>
</evidence>
<keyword evidence="2" id="KW-0472">Membrane</keyword>
<protein>
    <submittedName>
        <fullName evidence="3">Uncharacterized protein</fullName>
    </submittedName>
</protein>
<name>A0A1B0C210_9MUSC</name>
<dbReference type="Proteomes" id="UP000092460">
    <property type="component" value="Unassembled WGS sequence"/>
</dbReference>
<keyword evidence="2" id="KW-0812">Transmembrane</keyword>
<evidence type="ECO:0000313" key="3">
    <source>
        <dbReference type="EnsemblMetazoa" id="GPPI046977-PA"/>
    </source>
</evidence>
<reference evidence="4" key="1">
    <citation type="submission" date="2015-01" db="EMBL/GenBank/DDBJ databases">
        <authorList>
            <person name="Aksoy S."/>
            <person name="Warren W."/>
            <person name="Wilson R.K."/>
        </authorList>
    </citation>
    <scope>NUCLEOTIDE SEQUENCE [LARGE SCALE GENOMIC DNA]</scope>
    <source>
        <strain evidence="4">IAEA</strain>
    </source>
</reference>
<keyword evidence="4" id="KW-1185">Reference proteome</keyword>
<keyword evidence="2" id="KW-1133">Transmembrane helix</keyword>
<evidence type="ECO:0000256" key="1">
    <source>
        <dbReference type="SAM" id="MobiDB-lite"/>
    </source>
</evidence>
<sequence length="108" mass="12709">MQLLAMKNNNNLKSKREDAAQNAHHQHSHEMRPNWYQPEIKTDAIYTSDRRLWVVLCYDIRMNLVFYYTVNILSLALHYVHVICEENAKNAKRSFELSVSEEVNLSAS</sequence>
<organism evidence="3 4">
    <name type="scientific">Glossina palpalis gambiensis</name>
    <dbReference type="NCBI Taxonomy" id="67801"/>
    <lineage>
        <taxon>Eukaryota</taxon>
        <taxon>Metazoa</taxon>
        <taxon>Ecdysozoa</taxon>
        <taxon>Arthropoda</taxon>
        <taxon>Hexapoda</taxon>
        <taxon>Insecta</taxon>
        <taxon>Pterygota</taxon>
        <taxon>Neoptera</taxon>
        <taxon>Endopterygota</taxon>
        <taxon>Diptera</taxon>
        <taxon>Brachycera</taxon>
        <taxon>Muscomorpha</taxon>
        <taxon>Hippoboscoidea</taxon>
        <taxon>Glossinidae</taxon>
        <taxon>Glossina</taxon>
    </lineage>
</organism>
<feature type="transmembrane region" description="Helical" evidence="2">
    <location>
        <begin position="65"/>
        <end position="84"/>
    </location>
</feature>
<feature type="region of interest" description="Disordered" evidence="1">
    <location>
        <begin position="1"/>
        <end position="31"/>
    </location>
</feature>
<reference evidence="3" key="2">
    <citation type="submission" date="2020-05" db="UniProtKB">
        <authorList>
            <consortium name="EnsemblMetazoa"/>
        </authorList>
    </citation>
    <scope>IDENTIFICATION</scope>
    <source>
        <strain evidence="3">IAEA</strain>
    </source>
</reference>
<dbReference type="VEuPathDB" id="VectorBase:GPPI046977"/>